<name>A0A0A9Y4D4_LYGHE</name>
<feature type="region of interest" description="Disordered" evidence="1">
    <location>
        <begin position="88"/>
        <end position="112"/>
    </location>
</feature>
<accession>A0A0A9Y4D4</accession>
<reference evidence="2" key="2">
    <citation type="submission" date="2014-07" db="EMBL/GenBank/DDBJ databases">
        <authorList>
            <person name="Hull J."/>
        </authorList>
    </citation>
    <scope>NUCLEOTIDE SEQUENCE</scope>
</reference>
<evidence type="ECO:0000256" key="1">
    <source>
        <dbReference type="SAM" id="MobiDB-lite"/>
    </source>
</evidence>
<dbReference type="AlphaFoldDB" id="A0A0A9Y4D4"/>
<dbReference type="EMBL" id="GBHO01019214">
    <property type="protein sequence ID" value="JAG24390.1"/>
    <property type="molecule type" value="Transcribed_RNA"/>
</dbReference>
<gene>
    <name evidence="2" type="primary">TNNC_0</name>
    <name evidence="2" type="ORF">CM83_23753</name>
</gene>
<reference evidence="3" key="3">
    <citation type="submission" date="2014-09" db="EMBL/GenBank/DDBJ databases">
        <authorList>
            <person name="Magalhaes I.L.F."/>
            <person name="Oliveira U."/>
            <person name="Santos F.R."/>
            <person name="Vidigal T.H.D.A."/>
            <person name="Brescovit A.D."/>
            <person name="Santos A.J."/>
        </authorList>
    </citation>
    <scope>NUCLEOTIDE SEQUENCE</scope>
</reference>
<dbReference type="EMBL" id="GBRD01017322">
    <property type="protein sequence ID" value="JAG48505.1"/>
    <property type="molecule type" value="Transcribed_RNA"/>
</dbReference>
<sequence length="112" mass="12788">MYEELLENSMEVKKKIGTISELTEEDKERMSAAIDTMVAHAKDRYVAHQAIGKKLAILEQRVKDSKLDHNLKKEEVLKKLDEQLDLILAPSKPTSEEEANEPGVFKAEPRKK</sequence>
<evidence type="ECO:0000313" key="3">
    <source>
        <dbReference type="EMBL" id="JAG48505.1"/>
    </source>
</evidence>
<proteinExistence type="predicted"/>
<protein>
    <submittedName>
        <fullName evidence="2">Troponin C, body wall muscle</fullName>
    </submittedName>
</protein>
<organism evidence="2">
    <name type="scientific">Lygus hesperus</name>
    <name type="common">Western plant bug</name>
    <dbReference type="NCBI Taxonomy" id="30085"/>
    <lineage>
        <taxon>Eukaryota</taxon>
        <taxon>Metazoa</taxon>
        <taxon>Ecdysozoa</taxon>
        <taxon>Arthropoda</taxon>
        <taxon>Hexapoda</taxon>
        <taxon>Insecta</taxon>
        <taxon>Pterygota</taxon>
        <taxon>Neoptera</taxon>
        <taxon>Paraneoptera</taxon>
        <taxon>Hemiptera</taxon>
        <taxon>Heteroptera</taxon>
        <taxon>Panheteroptera</taxon>
        <taxon>Cimicomorpha</taxon>
        <taxon>Miridae</taxon>
        <taxon>Mirini</taxon>
        <taxon>Lygus</taxon>
    </lineage>
</organism>
<evidence type="ECO:0000313" key="2">
    <source>
        <dbReference type="EMBL" id="JAG24390.1"/>
    </source>
</evidence>
<reference evidence="2" key="1">
    <citation type="journal article" date="2014" name="PLoS ONE">
        <title>Transcriptome-Based Identification of ABC Transporters in the Western Tarnished Plant Bug Lygus hesperus.</title>
        <authorList>
            <person name="Hull J.J."/>
            <person name="Chaney K."/>
            <person name="Geib S.M."/>
            <person name="Fabrick J.A."/>
            <person name="Brent C.S."/>
            <person name="Walsh D."/>
            <person name="Lavine L.C."/>
        </authorList>
    </citation>
    <scope>NUCLEOTIDE SEQUENCE</scope>
</reference>